<feature type="compositionally biased region" description="Polar residues" evidence="1">
    <location>
        <begin position="249"/>
        <end position="258"/>
    </location>
</feature>
<evidence type="ECO:0000256" key="1">
    <source>
        <dbReference type="SAM" id="MobiDB-lite"/>
    </source>
</evidence>
<feature type="region of interest" description="Disordered" evidence="1">
    <location>
        <begin position="130"/>
        <end position="156"/>
    </location>
</feature>
<comment type="caution">
    <text evidence="2">The sequence shown here is derived from an EMBL/GenBank/DDBJ whole genome shotgun (WGS) entry which is preliminary data.</text>
</comment>
<protein>
    <submittedName>
        <fullName evidence="2">Uncharacterized protein</fullName>
    </submittedName>
</protein>
<name>A0ABR0JWZ5_9EURO</name>
<dbReference type="Proteomes" id="UP001345013">
    <property type="component" value="Unassembled WGS sequence"/>
</dbReference>
<evidence type="ECO:0000313" key="3">
    <source>
        <dbReference type="Proteomes" id="UP001345013"/>
    </source>
</evidence>
<dbReference type="EMBL" id="JAVRRG010000208">
    <property type="protein sequence ID" value="KAK5077649.1"/>
    <property type="molecule type" value="Genomic_DNA"/>
</dbReference>
<sequence length="278" mass="30982">MEYAACSYLVQSRRALLTVLPAHHPMRERTDRNGVLRQTTLPVIPRPPFTDAEIIEIKRRRNQVASDPDDASSQLQRSQLVNMWNADYDQEEQWEDYDQAQPIMEERREYSGLPDAAFQCRDIVRERKRRVVSNGHEGSSSVRQLDGGGNLTNEVSDLEDGEIDENFVQSIEQENQQLQAQNEALRRMIDVRVNSSPPEAPPSPPESDTSESSNEGVAESDTSQSSYEKVAVDNRPGASSGALAETAQDIATTEQASSMEYLGPSAAGSPFLERGQQQ</sequence>
<gene>
    <name evidence="2" type="ORF">LTR24_009449</name>
</gene>
<feature type="compositionally biased region" description="Low complexity" evidence="1">
    <location>
        <begin position="206"/>
        <end position="215"/>
    </location>
</feature>
<reference evidence="2 3" key="1">
    <citation type="submission" date="2023-08" db="EMBL/GenBank/DDBJ databases">
        <title>Black Yeasts Isolated from many extreme environments.</title>
        <authorList>
            <person name="Coleine C."/>
            <person name="Stajich J.E."/>
            <person name="Selbmann L."/>
        </authorList>
    </citation>
    <scope>NUCLEOTIDE SEQUENCE [LARGE SCALE GENOMIC DNA]</scope>
    <source>
        <strain evidence="2 3">CCFEE 5885</strain>
    </source>
</reference>
<evidence type="ECO:0000313" key="2">
    <source>
        <dbReference type="EMBL" id="KAK5077649.1"/>
    </source>
</evidence>
<feature type="region of interest" description="Disordered" evidence="1">
    <location>
        <begin position="193"/>
        <end position="278"/>
    </location>
</feature>
<organism evidence="2 3">
    <name type="scientific">Lithohypha guttulata</name>
    <dbReference type="NCBI Taxonomy" id="1690604"/>
    <lineage>
        <taxon>Eukaryota</taxon>
        <taxon>Fungi</taxon>
        <taxon>Dikarya</taxon>
        <taxon>Ascomycota</taxon>
        <taxon>Pezizomycotina</taxon>
        <taxon>Eurotiomycetes</taxon>
        <taxon>Chaetothyriomycetidae</taxon>
        <taxon>Chaetothyriales</taxon>
        <taxon>Trichomeriaceae</taxon>
        <taxon>Lithohypha</taxon>
    </lineage>
</organism>
<accession>A0ABR0JWZ5</accession>
<keyword evidence="3" id="KW-1185">Reference proteome</keyword>
<proteinExistence type="predicted"/>